<protein>
    <recommendedName>
        <fullName evidence="3">GNAT family N-acetyltransferase</fullName>
    </recommendedName>
</protein>
<gene>
    <name evidence="1" type="ORF">GTU67_01350</name>
</gene>
<evidence type="ECO:0000313" key="1">
    <source>
        <dbReference type="EMBL" id="MBC2768559.1"/>
    </source>
</evidence>
<proteinExistence type="predicted"/>
<evidence type="ECO:0008006" key="3">
    <source>
        <dbReference type="Google" id="ProtNLM"/>
    </source>
</evidence>
<name>A0A842HIT4_9BURK</name>
<dbReference type="EMBL" id="JACJUU010000001">
    <property type="protein sequence ID" value="MBC2768559.1"/>
    <property type="molecule type" value="Genomic_DNA"/>
</dbReference>
<sequence>MKATFIRSAEEIEAEWPHLEKLFSQVAETAAHGEFDANDLRQLAIDGRLTLGFCSDYSMAIAFEFRHYPKFVAVNVVALAGHGLSAVAGQFFDAFKAFCRSAGADCIEASCSGAMARLLRTYGFIEIYKQVRSDL</sequence>
<evidence type="ECO:0000313" key="2">
    <source>
        <dbReference type="Proteomes" id="UP000545386"/>
    </source>
</evidence>
<dbReference type="AlphaFoldDB" id="A0A842HIT4"/>
<accession>A0A842HIT4</accession>
<comment type="caution">
    <text evidence="1">The sequence shown here is derived from an EMBL/GenBank/DDBJ whole genome shotgun (WGS) entry which is preliminary data.</text>
</comment>
<dbReference type="Proteomes" id="UP000545386">
    <property type="component" value="Unassembled WGS sequence"/>
</dbReference>
<keyword evidence="2" id="KW-1185">Reference proteome</keyword>
<dbReference type="RefSeq" id="WP_185778397.1">
    <property type="nucleotide sequence ID" value="NZ_JACJUU010000001.1"/>
</dbReference>
<organism evidence="1 2">
    <name type="scientific">Pusillimonas minor</name>
    <dbReference type="NCBI Taxonomy" id="2697024"/>
    <lineage>
        <taxon>Bacteria</taxon>
        <taxon>Pseudomonadati</taxon>
        <taxon>Pseudomonadota</taxon>
        <taxon>Betaproteobacteria</taxon>
        <taxon>Burkholderiales</taxon>
        <taxon>Alcaligenaceae</taxon>
        <taxon>Pusillimonas</taxon>
    </lineage>
</organism>
<reference evidence="1 2" key="1">
    <citation type="submission" date="2020-08" db="EMBL/GenBank/DDBJ databases">
        <title>Paraeoetvoesia sp. YC-7-48 draft genome sequence.</title>
        <authorList>
            <person name="Yao L."/>
        </authorList>
    </citation>
    <scope>NUCLEOTIDE SEQUENCE [LARGE SCALE GENOMIC DNA]</scope>
    <source>
        <strain evidence="2">YC-7-48</strain>
    </source>
</reference>